<keyword evidence="1 11" id="KW-0479">Metal-binding</keyword>
<feature type="region of interest" description="Lon-protease-like" evidence="11">
    <location>
        <begin position="350"/>
        <end position="450"/>
    </location>
</feature>
<comment type="domain">
    <text evidence="11">The middle region has homology to RecA with ATPase motifs including the RadA KNRFG motif, while the C-terminus is homologous to Lon protease.</text>
</comment>
<dbReference type="Gene3D" id="3.30.230.10">
    <property type="match status" value="1"/>
</dbReference>
<evidence type="ECO:0000256" key="10">
    <source>
        <dbReference type="ARBA" id="ARBA00023204"/>
    </source>
</evidence>
<dbReference type="SUPFAM" id="SSF52540">
    <property type="entry name" value="P-loop containing nucleoside triphosphate hydrolases"/>
    <property type="match status" value="1"/>
</dbReference>
<dbReference type="GO" id="GO:0005829">
    <property type="term" value="C:cytosol"/>
    <property type="evidence" value="ECO:0007669"/>
    <property type="project" value="TreeGrafter"/>
</dbReference>
<keyword evidence="2 11" id="KW-0547">Nucleotide-binding</keyword>
<comment type="similarity">
    <text evidence="11 13">Belongs to the RecA family. RadA subfamily.</text>
</comment>
<keyword evidence="3 11" id="KW-0227">DNA damage</keyword>
<evidence type="ECO:0000256" key="13">
    <source>
        <dbReference type="RuleBase" id="RU003555"/>
    </source>
</evidence>
<evidence type="ECO:0000256" key="5">
    <source>
        <dbReference type="ARBA" id="ARBA00022801"/>
    </source>
</evidence>
<evidence type="ECO:0000256" key="9">
    <source>
        <dbReference type="ARBA" id="ARBA00023125"/>
    </source>
</evidence>
<dbReference type="MEROPS" id="S16.A04"/>
<feature type="binding site" evidence="11">
    <location>
        <begin position="93"/>
        <end position="100"/>
    </location>
    <ligand>
        <name>ATP</name>
        <dbReference type="ChEBI" id="CHEBI:30616"/>
    </ligand>
</feature>
<evidence type="ECO:0000256" key="6">
    <source>
        <dbReference type="ARBA" id="ARBA00022833"/>
    </source>
</evidence>
<accession>R4KE17</accession>
<reference evidence="15 16" key="1">
    <citation type="submission" date="2012-01" db="EMBL/GenBank/DDBJ databases">
        <title>Complete sequence of Desulfotomaculum gibsoniae DSM 7213.</title>
        <authorList>
            <consortium name="US DOE Joint Genome Institute"/>
            <person name="Lucas S."/>
            <person name="Han J."/>
            <person name="Lapidus A."/>
            <person name="Cheng J.-F."/>
            <person name="Goodwin L."/>
            <person name="Pitluck S."/>
            <person name="Peters L."/>
            <person name="Ovchinnikova G."/>
            <person name="Teshima H."/>
            <person name="Detter J.C."/>
            <person name="Han C."/>
            <person name="Tapia R."/>
            <person name="Land M."/>
            <person name="Hauser L."/>
            <person name="Kyrpides N."/>
            <person name="Ivanova N."/>
            <person name="Pagani I."/>
            <person name="Parshina S."/>
            <person name="Plugge C."/>
            <person name="Muyzer G."/>
            <person name="Kuever J."/>
            <person name="Ivanova A."/>
            <person name="Nazina T."/>
            <person name="Klenk H.-P."/>
            <person name="Brambilla E."/>
            <person name="Spring S."/>
            <person name="Stams A.F."/>
            <person name="Woyke T."/>
        </authorList>
    </citation>
    <scope>NUCLEOTIDE SEQUENCE [LARGE SCALE GENOMIC DNA]</scope>
    <source>
        <strain evidence="15 16">DSM 7213</strain>
    </source>
</reference>
<dbReference type="SMART" id="SM00382">
    <property type="entry name" value="AAA"/>
    <property type="match status" value="1"/>
</dbReference>
<evidence type="ECO:0000256" key="8">
    <source>
        <dbReference type="ARBA" id="ARBA00023016"/>
    </source>
</evidence>
<evidence type="ECO:0000256" key="4">
    <source>
        <dbReference type="ARBA" id="ARBA00022771"/>
    </source>
</evidence>
<feature type="short sequence motif" description="RadA KNRFG motif" evidence="11">
    <location>
        <begin position="250"/>
        <end position="254"/>
    </location>
</feature>
<keyword evidence="10 11" id="KW-0234">DNA repair</keyword>
<dbReference type="Pfam" id="PF13541">
    <property type="entry name" value="ChlI"/>
    <property type="match status" value="1"/>
</dbReference>
<dbReference type="GO" id="GO:0140664">
    <property type="term" value="F:ATP-dependent DNA damage sensor activity"/>
    <property type="evidence" value="ECO:0007669"/>
    <property type="project" value="InterPro"/>
</dbReference>
<dbReference type="EMBL" id="CP003273">
    <property type="protein sequence ID" value="AGK99911.1"/>
    <property type="molecule type" value="Genomic_DNA"/>
</dbReference>
<evidence type="ECO:0000313" key="15">
    <source>
        <dbReference type="EMBL" id="AGK99911.1"/>
    </source>
</evidence>
<evidence type="ECO:0000259" key="14">
    <source>
        <dbReference type="PROSITE" id="PS50162"/>
    </source>
</evidence>
<dbReference type="SUPFAM" id="SSF54211">
    <property type="entry name" value="Ribosomal protein S5 domain 2-like"/>
    <property type="match status" value="1"/>
</dbReference>
<dbReference type="PROSITE" id="PS50162">
    <property type="entry name" value="RECA_2"/>
    <property type="match status" value="1"/>
</dbReference>
<dbReference type="GO" id="GO:0003684">
    <property type="term" value="F:damaged DNA binding"/>
    <property type="evidence" value="ECO:0007669"/>
    <property type="project" value="InterPro"/>
</dbReference>
<comment type="function">
    <text evidence="11">Plays a role in repairing double-strand DNA breaks, probably involving stabilizing or processing branched DNA or blocked replication forks.</text>
</comment>
<dbReference type="InterPro" id="IPR041166">
    <property type="entry name" value="Rubredoxin_2"/>
</dbReference>
<dbReference type="KEGG" id="dgi:Desgi_0329"/>
<dbReference type="FunFam" id="3.40.50.300:FF:000050">
    <property type="entry name" value="DNA repair protein RadA"/>
    <property type="match status" value="1"/>
</dbReference>
<dbReference type="PRINTS" id="PR01874">
    <property type="entry name" value="DNAREPAIRADA"/>
</dbReference>
<dbReference type="Proteomes" id="UP000013520">
    <property type="component" value="Chromosome"/>
</dbReference>
<evidence type="ECO:0000256" key="7">
    <source>
        <dbReference type="ARBA" id="ARBA00022840"/>
    </source>
</evidence>
<evidence type="ECO:0000256" key="1">
    <source>
        <dbReference type="ARBA" id="ARBA00022723"/>
    </source>
</evidence>
<dbReference type="InterPro" id="IPR020588">
    <property type="entry name" value="RecA_ATP-bd"/>
</dbReference>
<dbReference type="OrthoDB" id="9803906at2"/>
<name>R4KE17_9FIRM</name>
<comment type="function">
    <text evidence="13">DNA-dependent ATPase involved in processing of recombination intermediates, plays a role in repairing DNA breaks. Stimulates the branch migration of RecA-mediated strand transfer reactions, allowing the 3' invading strand to extend heteroduplex DNA faster. Binds ssDNA in the presence of ADP but not other nucleotides, has ATPase activity that is stimulated by ssDNA and various branched DNA structures, but inhibited by SSB. Does not have RecA's homology-searching function.</text>
</comment>
<dbReference type="GO" id="GO:0000725">
    <property type="term" value="P:recombinational repair"/>
    <property type="evidence" value="ECO:0007669"/>
    <property type="project" value="UniProtKB-UniRule"/>
</dbReference>
<dbReference type="InterPro" id="IPR003593">
    <property type="entry name" value="AAA+_ATPase"/>
</dbReference>
<proteinExistence type="inferred from homology"/>
<dbReference type="NCBIfam" id="TIGR00416">
    <property type="entry name" value="sms"/>
    <property type="match status" value="1"/>
</dbReference>
<dbReference type="Pfam" id="PF18073">
    <property type="entry name" value="Zn_ribbon_LapB"/>
    <property type="match status" value="1"/>
</dbReference>
<keyword evidence="6 13" id="KW-0862">Zinc</keyword>
<dbReference type="PANTHER" id="PTHR32472">
    <property type="entry name" value="DNA REPAIR PROTEIN RADA"/>
    <property type="match status" value="1"/>
</dbReference>
<dbReference type="Pfam" id="PF13481">
    <property type="entry name" value="AAA_25"/>
    <property type="match status" value="1"/>
</dbReference>
<dbReference type="InterPro" id="IPR014721">
    <property type="entry name" value="Ribsml_uS5_D2-typ_fold_subgr"/>
</dbReference>
<sequence length="450" mass="48475">MTAKKTGYYCQQCGHFTSRWMGRCSGCGGWNTYVEEVAVPARHGRASGHREEDPRPLIEVPLMDGERRSTGMAELNRVLGGGVVPGSLILLGGDPGIGKSTLLLQVAGAVGSAGHRVLYVSGEESPHQLKLRAERLGVNSTELYVYPQTNLETVEEQLARVNPSLVVVDSIQTMFLSDISSAPGSVSQVRECTARLMQLAKKQSVSIFVVGHVTKEGMIAGPRVMEHMVDVVLYFEGERHQTFRILRGVKNRFGSTNEIGVFEMSGTGLREVANPSSFFLMDHVCRNVAGTVVVPTLEGTRPLLVEIQGLVCPTSFGTPRRMTAGVDHNRVALIMAVLEKRLGLMLGNCDAYVNVVGGVRIDEPAADLGIAVALASSFRDRAIDGSMVVMGELGLTGEIRPVTAVDKRIREAAQLGFGCCIVPRQKGLPKAGELDIKEAATLAEAFDLVF</sequence>
<dbReference type="CDD" id="cd01121">
    <property type="entry name" value="RadA_SMS_N"/>
    <property type="match status" value="1"/>
</dbReference>
<dbReference type="InterPro" id="IPR004504">
    <property type="entry name" value="DNA_repair_RadA"/>
</dbReference>
<evidence type="ECO:0000256" key="2">
    <source>
        <dbReference type="ARBA" id="ARBA00022741"/>
    </source>
</evidence>
<organism evidence="15 16">
    <name type="scientific">Desulfoscipio gibsoniae DSM 7213</name>
    <dbReference type="NCBI Taxonomy" id="767817"/>
    <lineage>
        <taxon>Bacteria</taxon>
        <taxon>Bacillati</taxon>
        <taxon>Bacillota</taxon>
        <taxon>Clostridia</taxon>
        <taxon>Eubacteriales</taxon>
        <taxon>Desulfallaceae</taxon>
        <taxon>Desulfoscipio</taxon>
    </lineage>
</organism>
<dbReference type="InterPro" id="IPR020568">
    <property type="entry name" value="Ribosomal_Su5_D2-typ_SF"/>
</dbReference>
<dbReference type="HOGENOM" id="CLU_018264_0_1_9"/>
<keyword evidence="9 11" id="KW-0238">DNA-binding</keyword>
<dbReference type="InterPro" id="IPR027417">
    <property type="entry name" value="P-loop_NTPase"/>
</dbReference>
<feature type="domain" description="RecA family profile 1" evidence="14">
    <location>
        <begin position="64"/>
        <end position="213"/>
    </location>
</feature>
<dbReference type="GO" id="GO:0005524">
    <property type="term" value="F:ATP binding"/>
    <property type="evidence" value="ECO:0007669"/>
    <property type="project" value="UniProtKB-UniRule"/>
</dbReference>
<evidence type="ECO:0000256" key="3">
    <source>
        <dbReference type="ARBA" id="ARBA00022763"/>
    </source>
</evidence>
<keyword evidence="8 11" id="KW-0346">Stress response</keyword>
<dbReference type="GO" id="GO:0008270">
    <property type="term" value="F:zinc ion binding"/>
    <property type="evidence" value="ECO:0007669"/>
    <property type="project" value="UniProtKB-KW"/>
</dbReference>
<dbReference type="STRING" id="767817.Desgi_0329"/>
<evidence type="ECO:0000313" key="16">
    <source>
        <dbReference type="Proteomes" id="UP000013520"/>
    </source>
</evidence>
<keyword evidence="5" id="KW-0378">Hydrolase</keyword>
<dbReference type="RefSeq" id="WP_006522901.1">
    <property type="nucleotide sequence ID" value="NC_021184.1"/>
</dbReference>
<dbReference type="eggNOG" id="COG1066">
    <property type="taxonomic scope" value="Bacteria"/>
</dbReference>
<dbReference type="PANTHER" id="PTHR32472:SF10">
    <property type="entry name" value="DNA REPAIR PROTEIN RADA-LIKE PROTEIN"/>
    <property type="match status" value="1"/>
</dbReference>
<evidence type="ECO:0000256" key="11">
    <source>
        <dbReference type="HAMAP-Rule" id="MF_01498"/>
    </source>
</evidence>
<keyword evidence="16" id="KW-1185">Reference proteome</keyword>
<evidence type="ECO:0000256" key="12">
    <source>
        <dbReference type="NCBIfam" id="TIGR00416"/>
    </source>
</evidence>
<keyword evidence="7 11" id="KW-0067">ATP-binding</keyword>
<dbReference type="Gene3D" id="3.40.50.300">
    <property type="entry name" value="P-loop containing nucleotide triphosphate hydrolases"/>
    <property type="match status" value="1"/>
</dbReference>
<gene>
    <name evidence="11" type="primary">radA</name>
    <name evidence="15" type="ORF">Desgi_0329</name>
</gene>
<protein>
    <recommendedName>
        <fullName evidence="11 12">DNA repair protein RadA</fullName>
    </recommendedName>
</protein>
<dbReference type="AlphaFoldDB" id="R4KE17"/>
<dbReference type="GO" id="GO:0016787">
    <property type="term" value="F:hydrolase activity"/>
    <property type="evidence" value="ECO:0007669"/>
    <property type="project" value="UniProtKB-KW"/>
</dbReference>
<dbReference type="HAMAP" id="MF_01498">
    <property type="entry name" value="RadA_bact"/>
    <property type="match status" value="1"/>
</dbReference>
<keyword evidence="4 13" id="KW-0863">Zinc-finger</keyword>